<accession>A0A371HK46</accession>
<proteinExistence type="predicted"/>
<dbReference type="EMBL" id="QJKJ01002369">
    <property type="protein sequence ID" value="RDY03171.1"/>
    <property type="molecule type" value="Genomic_DNA"/>
</dbReference>
<feature type="compositionally biased region" description="Polar residues" evidence="1">
    <location>
        <begin position="19"/>
        <end position="31"/>
    </location>
</feature>
<sequence length="112" mass="12946">MMLSRSSGRRAEFELNRLGSDQNRSTNSIGTQVLNLKTNSFQEGEDDAYMKRENPTLERSITKGRLKRIQEERLYVPKSSIKDLLVKEADEGGLLGHFREHKTVETLSEHFY</sequence>
<dbReference type="AlphaFoldDB" id="A0A371HK46"/>
<evidence type="ECO:0000256" key="1">
    <source>
        <dbReference type="SAM" id="MobiDB-lite"/>
    </source>
</evidence>
<keyword evidence="3" id="KW-1185">Reference proteome</keyword>
<gene>
    <name evidence="2" type="ORF">CR513_13279</name>
</gene>
<name>A0A371HK46_MUCPR</name>
<protein>
    <submittedName>
        <fullName evidence="2">Uncharacterized protein</fullName>
    </submittedName>
</protein>
<feature type="non-terminal residue" evidence="2">
    <location>
        <position position="1"/>
    </location>
</feature>
<evidence type="ECO:0000313" key="3">
    <source>
        <dbReference type="Proteomes" id="UP000257109"/>
    </source>
</evidence>
<feature type="region of interest" description="Disordered" evidence="1">
    <location>
        <begin position="1"/>
        <end position="31"/>
    </location>
</feature>
<evidence type="ECO:0000313" key="2">
    <source>
        <dbReference type="EMBL" id="RDY03171.1"/>
    </source>
</evidence>
<organism evidence="2 3">
    <name type="scientific">Mucuna pruriens</name>
    <name type="common">Velvet bean</name>
    <name type="synonym">Dolichos pruriens</name>
    <dbReference type="NCBI Taxonomy" id="157652"/>
    <lineage>
        <taxon>Eukaryota</taxon>
        <taxon>Viridiplantae</taxon>
        <taxon>Streptophyta</taxon>
        <taxon>Embryophyta</taxon>
        <taxon>Tracheophyta</taxon>
        <taxon>Spermatophyta</taxon>
        <taxon>Magnoliopsida</taxon>
        <taxon>eudicotyledons</taxon>
        <taxon>Gunneridae</taxon>
        <taxon>Pentapetalae</taxon>
        <taxon>rosids</taxon>
        <taxon>fabids</taxon>
        <taxon>Fabales</taxon>
        <taxon>Fabaceae</taxon>
        <taxon>Papilionoideae</taxon>
        <taxon>50 kb inversion clade</taxon>
        <taxon>NPAAA clade</taxon>
        <taxon>indigoferoid/millettioid clade</taxon>
        <taxon>Phaseoleae</taxon>
        <taxon>Mucuna</taxon>
    </lineage>
</organism>
<dbReference type="OrthoDB" id="417598at2759"/>
<reference evidence="2" key="1">
    <citation type="submission" date="2018-05" db="EMBL/GenBank/DDBJ databases">
        <title>Draft genome of Mucuna pruriens seed.</title>
        <authorList>
            <person name="Nnadi N.E."/>
            <person name="Vos R."/>
            <person name="Hasami M.H."/>
            <person name="Devisetty U.K."/>
            <person name="Aguiy J.C."/>
        </authorList>
    </citation>
    <scope>NUCLEOTIDE SEQUENCE [LARGE SCALE GENOMIC DNA]</scope>
    <source>
        <strain evidence="2">JCA_2017</strain>
    </source>
</reference>
<comment type="caution">
    <text evidence="2">The sequence shown here is derived from an EMBL/GenBank/DDBJ whole genome shotgun (WGS) entry which is preliminary data.</text>
</comment>
<dbReference type="Proteomes" id="UP000257109">
    <property type="component" value="Unassembled WGS sequence"/>
</dbReference>